<evidence type="ECO:0000313" key="3">
    <source>
        <dbReference type="Proteomes" id="UP000257109"/>
    </source>
</evidence>
<feature type="compositionally biased region" description="Basic residues" evidence="1">
    <location>
        <begin position="16"/>
        <end position="31"/>
    </location>
</feature>
<dbReference type="OrthoDB" id="1934635at2759"/>
<keyword evidence="3" id="KW-1185">Reference proteome</keyword>
<sequence length="107" mass="12755">MKERKLQMLREKKMRKIKRKTRERRKNKGVKSKKELSKKNVEKKEVFMHHIDFTLGATLPNRAAYRKNPEGSKEIQQVGKLVEKGWVRENMNAREILVILVPKKDES</sequence>
<reference evidence="2" key="1">
    <citation type="submission" date="2018-05" db="EMBL/GenBank/DDBJ databases">
        <title>Draft genome of Mucuna pruriens seed.</title>
        <authorList>
            <person name="Nnadi N.E."/>
            <person name="Vos R."/>
            <person name="Hasami M.H."/>
            <person name="Devisetty U.K."/>
            <person name="Aguiy J.C."/>
        </authorList>
    </citation>
    <scope>NUCLEOTIDE SEQUENCE [LARGE SCALE GENOMIC DNA]</scope>
    <source>
        <strain evidence="2">JCA_2017</strain>
    </source>
</reference>
<dbReference type="Gene3D" id="3.10.10.10">
    <property type="entry name" value="HIV Type 1 Reverse Transcriptase, subunit A, domain 1"/>
    <property type="match status" value="1"/>
</dbReference>
<feature type="region of interest" description="Disordered" evidence="1">
    <location>
        <begin position="16"/>
        <end position="38"/>
    </location>
</feature>
<dbReference type="Proteomes" id="UP000257109">
    <property type="component" value="Unassembled WGS sequence"/>
</dbReference>
<evidence type="ECO:0000256" key="1">
    <source>
        <dbReference type="SAM" id="MobiDB-lite"/>
    </source>
</evidence>
<feature type="non-terminal residue" evidence="2">
    <location>
        <position position="1"/>
    </location>
</feature>
<evidence type="ECO:0000313" key="2">
    <source>
        <dbReference type="EMBL" id="RDX89286.1"/>
    </source>
</evidence>
<dbReference type="AlphaFoldDB" id="A0A371GFI4"/>
<organism evidence="2 3">
    <name type="scientific">Mucuna pruriens</name>
    <name type="common">Velvet bean</name>
    <name type="synonym">Dolichos pruriens</name>
    <dbReference type="NCBI Taxonomy" id="157652"/>
    <lineage>
        <taxon>Eukaryota</taxon>
        <taxon>Viridiplantae</taxon>
        <taxon>Streptophyta</taxon>
        <taxon>Embryophyta</taxon>
        <taxon>Tracheophyta</taxon>
        <taxon>Spermatophyta</taxon>
        <taxon>Magnoliopsida</taxon>
        <taxon>eudicotyledons</taxon>
        <taxon>Gunneridae</taxon>
        <taxon>Pentapetalae</taxon>
        <taxon>rosids</taxon>
        <taxon>fabids</taxon>
        <taxon>Fabales</taxon>
        <taxon>Fabaceae</taxon>
        <taxon>Papilionoideae</taxon>
        <taxon>50 kb inversion clade</taxon>
        <taxon>NPAAA clade</taxon>
        <taxon>indigoferoid/millettioid clade</taxon>
        <taxon>Phaseoleae</taxon>
        <taxon>Mucuna</taxon>
    </lineage>
</organism>
<accession>A0A371GFI4</accession>
<comment type="caution">
    <text evidence="2">The sequence shown here is derived from an EMBL/GenBank/DDBJ whole genome shotgun (WGS) entry which is preliminary data.</text>
</comment>
<gene>
    <name evidence="2" type="ORF">CR513_29002</name>
</gene>
<name>A0A371GFI4_MUCPR</name>
<protein>
    <submittedName>
        <fullName evidence="2">Uncharacterized protein</fullName>
    </submittedName>
</protein>
<proteinExistence type="predicted"/>
<dbReference type="EMBL" id="QJKJ01005712">
    <property type="protein sequence ID" value="RDX89286.1"/>
    <property type="molecule type" value="Genomic_DNA"/>
</dbReference>